<dbReference type="SUPFAM" id="SSF55874">
    <property type="entry name" value="ATPase domain of HSP90 chaperone/DNA topoisomerase II/histidine kinase"/>
    <property type="match status" value="1"/>
</dbReference>
<keyword evidence="6" id="KW-0808">Transferase</keyword>
<evidence type="ECO:0000259" key="13">
    <source>
        <dbReference type="PROSITE" id="PS50109"/>
    </source>
</evidence>
<dbReference type="SMART" id="SM00387">
    <property type="entry name" value="HATPase_c"/>
    <property type="match status" value="1"/>
</dbReference>
<dbReference type="Gene3D" id="1.10.287.130">
    <property type="match status" value="1"/>
</dbReference>
<comment type="caution">
    <text evidence="14">The sequence shown here is derived from an EMBL/GenBank/DDBJ whole genome shotgun (WGS) entry which is preliminary data.</text>
</comment>
<dbReference type="AlphaFoldDB" id="A0A2U0U704"/>
<sequence>MKSFSVGQRLYISVVMVFLMFAVSFIVFQWNRERHYKIMLLETRLQNFNHQLNQSLGYMGGINDKSLTNYIKNSGIENLRLTLLDHTGKVIYDNVRKKYKSLPNHKDRPEIVEARKKGWGSTVERNSETVGQDFFYSATYFPQDSLFIRTALPYNHTLVNILEADQHFIWFALIAFTVLTLVLYRFVNRLGTNITKLKIFAARADHNESLETEDLAAFPADELGEIAEKIIKLYKRLQTTRREQSKLKRELTQNIAHELKTPVASIQGYLETIIDNPRIEDTMKQQFLERCYAQSARLSSLLQDISTLNRMEDAPDLQQFDVVDIVELVHNIQKETSLQLEERNMTFENLLPKELKIVGSKSLIYSIFRNLTDNSISYAGQGTTITLKAEKDSEKWKFMFSDNGVGVSVEHLPRIFERFYRVDKGRSRKMGGTGLGLAIVKNAVLLHQGSIKANTNPDGGLVFTFSLSTDLRISENQDNRIDGKGLAML</sequence>
<keyword evidence="9" id="KW-0067">ATP-binding</keyword>
<evidence type="ECO:0000256" key="10">
    <source>
        <dbReference type="ARBA" id="ARBA00023012"/>
    </source>
</evidence>
<dbReference type="PRINTS" id="PR00344">
    <property type="entry name" value="BCTRLSENSOR"/>
</dbReference>
<feature type="transmembrane region" description="Helical" evidence="12">
    <location>
        <begin position="168"/>
        <end position="187"/>
    </location>
</feature>
<dbReference type="PANTHER" id="PTHR45453:SF1">
    <property type="entry name" value="PHOSPHATE REGULON SENSOR PROTEIN PHOR"/>
    <property type="match status" value="1"/>
</dbReference>
<proteinExistence type="predicted"/>
<dbReference type="Proteomes" id="UP000245870">
    <property type="component" value="Unassembled WGS sequence"/>
</dbReference>
<evidence type="ECO:0000256" key="3">
    <source>
        <dbReference type="ARBA" id="ARBA00012438"/>
    </source>
</evidence>
<dbReference type="Gene3D" id="3.30.565.10">
    <property type="entry name" value="Histidine kinase-like ATPase, C-terminal domain"/>
    <property type="match status" value="1"/>
</dbReference>
<evidence type="ECO:0000256" key="7">
    <source>
        <dbReference type="ARBA" id="ARBA00022741"/>
    </source>
</evidence>
<dbReference type="EMBL" id="QENY01000012">
    <property type="protein sequence ID" value="PVX53422.1"/>
    <property type="molecule type" value="Genomic_DNA"/>
</dbReference>
<keyword evidence="5" id="KW-0597">Phosphoprotein</keyword>
<evidence type="ECO:0000313" key="15">
    <source>
        <dbReference type="Proteomes" id="UP000245870"/>
    </source>
</evidence>
<keyword evidence="8 14" id="KW-0418">Kinase</keyword>
<dbReference type="CDD" id="cd00082">
    <property type="entry name" value="HisKA"/>
    <property type="match status" value="1"/>
</dbReference>
<dbReference type="InterPro" id="IPR004358">
    <property type="entry name" value="Sig_transdc_His_kin-like_C"/>
</dbReference>
<keyword evidence="12" id="KW-0812">Transmembrane</keyword>
<keyword evidence="7" id="KW-0547">Nucleotide-binding</keyword>
<dbReference type="InterPro" id="IPR003661">
    <property type="entry name" value="HisK_dim/P_dom"/>
</dbReference>
<dbReference type="RefSeq" id="WP_116616660.1">
    <property type="nucleotide sequence ID" value="NZ_QENY01000012.1"/>
</dbReference>
<keyword evidence="11 12" id="KW-0472">Membrane</keyword>
<dbReference type="InterPro" id="IPR050351">
    <property type="entry name" value="BphY/WalK/GraS-like"/>
</dbReference>
<reference evidence="14 15" key="1">
    <citation type="submission" date="2018-05" db="EMBL/GenBank/DDBJ databases">
        <title>Genomic Encyclopedia of Type Strains, Phase IV (KMG-IV): sequencing the most valuable type-strain genomes for metagenomic binning, comparative biology and taxonomic classification.</title>
        <authorList>
            <person name="Goeker M."/>
        </authorList>
    </citation>
    <scope>NUCLEOTIDE SEQUENCE [LARGE SCALE GENOMIC DNA]</scope>
    <source>
        <strain evidence="14 15">DSM 100333</strain>
    </source>
</reference>
<dbReference type="GO" id="GO:0004721">
    <property type="term" value="F:phosphoprotein phosphatase activity"/>
    <property type="evidence" value="ECO:0007669"/>
    <property type="project" value="TreeGrafter"/>
</dbReference>
<keyword evidence="4" id="KW-1003">Cell membrane</keyword>
<dbReference type="GO" id="GO:0005886">
    <property type="term" value="C:plasma membrane"/>
    <property type="evidence" value="ECO:0007669"/>
    <property type="project" value="UniProtKB-SubCell"/>
</dbReference>
<dbReference type="SUPFAM" id="SSF47384">
    <property type="entry name" value="Homodimeric domain of signal transducing histidine kinase"/>
    <property type="match status" value="1"/>
</dbReference>
<evidence type="ECO:0000256" key="9">
    <source>
        <dbReference type="ARBA" id="ARBA00022840"/>
    </source>
</evidence>
<evidence type="ECO:0000256" key="4">
    <source>
        <dbReference type="ARBA" id="ARBA00022475"/>
    </source>
</evidence>
<keyword evidence="10" id="KW-0902">Two-component regulatory system</keyword>
<evidence type="ECO:0000256" key="2">
    <source>
        <dbReference type="ARBA" id="ARBA00004236"/>
    </source>
</evidence>
<evidence type="ECO:0000256" key="1">
    <source>
        <dbReference type="ARBA" id="ARBA00000085"/>
    </source>
</evidence>
<feature type="transmembrane region" description="Helical" evidence="12">
    <location>
        <begin position="12"/>
        <end position="30"/>
    </location>
</feature>
<keyword evidence="15" id="KW-1185">Reference proteome</keyword>
<evidence type="ECO:0000256" key="12">
    <source>
        <dbReference type="SAM" id="Phobius"/>
    </source>
</evidence>
<gene>
    <name evidence="14" type="ORF">C7379_1123</name>
</gene>
<dbReference type="GO" id="GO:0016036">
    <property type="term" value="P:cellular response to phosphate starvation"/>
    <property type="evidence" value="ECO:0007669"/>
    <property type="project" value="TreeGrafter"/>
</dbReference>
<dbReference type="EC" id="2.7.13.3" evidence="3"/>
<dbReference type="Pfam" id="PF00512">
    <property type="entry name" value="HisKA"/>
    <property type="match status" value="1"/>
</dbReference>
<dbReference type="CDD" id="cd00075">
    <property type="entry name" value="HATPase"/>
    <property type="match status" value="1"/>
</dbReference>
<dbReference type="FunFam" id="3.30.565.10:FF:000006">
    <property type="entry name" value="Sensor histidine kinase WalK"/>
    <property type="match status" value="1"/>
</dbReference>
<dbReference type="InterPro" id="IPR003594">
    <property type="entry name" value="HATPase_dom"/>
</dbReference>
<evidence type="ECO:0000256" key="5">
    <source>
        <dbReference type="ARBA" id="ARBA00022553"/>
    </source>
</evidence>
<evidence type="ECO:0000256" key="6">
    <source>
        <dbReference type="ARBA" id="ARBA00022679"/>
    </source>
</evidence>
<dbReference type="InterPro" id="IPR036890">
    <property type="entry name" value="HATPase_C_sf"/>
</dbReference>
<dbReference type="FunFam" id="1.10.287.130:FF:000008">
    <property type="entry name" value="Two-component sensor histidine kinase"/>
    <property type="match status" value="1"/>
</dbReference>
<name>A0A2U0U704_9BACT</name>
<evidence type="ECO:0000256" key="8">
    <source>
        <dbReference type="ARBA" id="ARBA00022777"/>
    </source>
</evidence>
<feature type="domain" description="Histidine kinase" evidence="13">
    <location>
        <begin position="254"/>
        <end position="471"/>
    </location>
</feature>
<organism evidence="14 15">
    <name type="scientific">Hallella colorans</name>
    <dbReference type="NCBI Taxonomy" id="1703337"/>
    <lineage>
        <taxon>Bacteria</taxon>
        <taxon>Pseudomonadati</taxon>
        <taxon>Bacteroidota</taxon>
        <taxon>Bacteroidia</taxon>
        <taxon>Bacteroidales</taxon>
        <taxon>Prevotellaceae</taxon>
        <taxon>Hallella</taxon>
    </lineage>
</organism>
<dbReference type="OrthoDB" id="9813151at2"/>
<dbReference type="GO" id="GO:0005524">
    <property type="term" value="F:ATP binding"/>
    <property type="evidence" value="ECO:0007669"/>
    <property type="project" value="UniProtKB-KW"/>
</dbReference>
<dbReference type="PROSITE" id="PS50109">
    <property type="entry name" value="HIS_KIN"/>
    <property type="match status" value="1"/>
</dbReference>
<evidence type="ECO:0000313" key="14">
    <source>
        <dbReference type="EMBL" id="PVX53422.1"/>
    </source>
</evidence>
<comment type="subcellular location">
    <subcellularLocation>
        <location evidence="2">Cell membrane</location>
    </subcellularLocation>
</comment>
<accession>A0A2U0U704</accession>
<comment type="catalytic activity">
    <reaction evidence="1">
        <text>ATP + protein L-histidine = ADP + protein N-phospho-L-histidine.</text>
        <dbReference type="EC" id="2.7.13.3"/>
    </reaction>
</comment>
<dbReference type="Pfam" id="PF02518">
    <property type="entry name" value="HATPase_c"/>
    <property type="match status" value="1"/>
</dbReference>
<dbReference type="InterPro" id="IPR005467">
    <property type="entry name" value="His_kinase_dom"/>
</dbReference>
<keyword evidence="12" id="KW-1133">Transmembrane helix</keyword>
<protein>
    <recommendedName>
        <fullName evidence="3">histidine kinase</fullName>
        <ecNumber evidence="3">2.7.13.3</ecNumber>
    </recommendedName>
</protein>
<dbReference type="InterPro" id="IPR036097">
    <property type="entry name" value="HisK_dim/P_sf"/>
</dbReference>
<dbReference type="GO" id="GO:0000155">
    <property type="term" value="F:phosphorelay sensor kinase activity"/>
    <property type="evidence" value="ECO:0007669"/>
    <property type="project" value="InterPro"/>
</dbReference>
<evidence type="ECO:0000256" key="11">
    <source>
        <dbReference type="ARBA" id="ARBA00023136"/>
    </source>
</evidence>
<dbReference type="SMART" id="SM00388">
    <property type="entry name" value="HisKA"/>
    <property type="match status" value="1"/>
</dbReference>
<dbReference type="PANTHER" id="PTHR45453">
    <property type="entry name" value="PHOSPHATE REGULON SENSOR PROTEIN PHOR"/>
    <property type="match status" value="1"/>
</dbReference>